<dbReference type="EC" id="3.5.1.28" evidence="2"/>
<accession>A0A5B2W4J1</accession>
<comment type="caution">
    <text evidence="7">The sequence shown here is derived from an EMBL/GenBank/DDBJ whole genome shotgun (WGS) entry which is preliminary data.</text>
</comment>
<dbReference type="PANTHER" id="PTHR30417">
    <property type="entry name" value="N-ACETYLMURAMOYL-L-ALANINE AMIDASE AMID"/>
    <property type="match status" value="1"/>
</dbReference>
<feature type="compositionally biased region" description="Polar residues" evidence="5">
    <location>
        <begin position="9"/>
        <end position="19"/>
    </location>
</feature>
<reference evidence="7 8" key="2">
    <citation type="submission" date="2019-09" db="EMBL/GenBank/DDBJ databases">
        <authorList>
            <person name="Jin C."/>
        </authorList>
    </citation>
    <scope>NUCLEOTIDE SEQUENCE [LARGE SCALE GENOMIC DNA]</scope>
    <source>
        <strain evidence="7 8">AN110305</strain>
    </source>
</reference>
<keyword evidence="8" id="KW-1185">Reference proteome</keyword>
<dbReference type="EMBL" id="VUOB01000139">
    <property type="protein sequence ID" value="KAA2246245.1"/>
    <property type="molecule type" value="Genomic_DNA"/>
</dbReference>
<evidence type="ECO:0000256" key="2">
    <source>
        <dbReference type="ARBA" id="ARBA00011901"/>
    </source>
</evidence>
<feature type="domain" description="N-acetylmuramoyl-L-alanine amidase" evidence="6">
    <location>
        <begin position="58"/>
        <end position="204"/>
    </location>
</feature>
<dbReference type="SMART" id="SM00644">
    <property type="entry name" value="Ami_2"/>
    <property type="match status" value="1"/>
</dbReference>
<dbReference type="CDD" id="cd06583">
    <property type="entry name" value="PGRP"/>
    <property type="match status" value="1"/>
</dbReference>
<evidence type="ECO:0000313" key="8">
    <source>
        <dbReference type="Proteomes" id="UP000323454"/>
    </source>
</evidence>
<dbReference type="InterPro" id="IPR051206">
    <property type="entry name" value="NAMLAA_amidase_2"/>
</dbReference>
<feature type="region of interest" description="Disordered" evidence="5">
    <location>
        <begin position="1"/>
        <end position="25"/>
    </location>
</feature>
<evidence type="ECO:0000313" key="7">
    <source>
        <dbReference type="EMBL" id="KAA2246245.1"/>
    </source>
</evidence>
<feature type="region of interest" description="Disordered" evidence="5">
    <location>
        <begin position="48"/>
        <end position="68"/>
    </location>
</feature>
<dbReference type="InterPro" id="IPR002502">
    <property type="entry name" value="Amidase_domain"/>
</dbReference>
<evidence type="ECO:0000256" key="5">
    <source>
        <dbReference type="SAM" id="MobiDB-lite"/>
    </source>
</evidence>
<keyword evidence="4" id="KW-0961">Cell wall biogenesis/degradation</keyword>
<dbReference type="Pfam" id="PF01510">
    <property type="entry name" value="Amidase_2"/>
    <property type="match status" value="1"/>
</dbReference>
<evidence type="ECO:0000256" key="1">
    <source>
        <dbReference type="ARBA" id="ARBA00001561"/>
    </source>
</evidence>
<dbReference type="PANTHER" id="PTHR30417:SF1">
    <property type="entry name" value="N-ACETYLMURAMOYL-L-ALANINE AMIDASE AMID"/>
    <property type="match status" value="1"/>
</dbReference>
<dbReference type="GO" id="GO:0009254">
    <property type="term" value="P:peptidoglycan turnover"/>
    <property type="evidence" value="ECO:0007669"/>
    <property type="project" value="TreeGrafter"/>
</dbReference>
<sequence length="448" mass="48595">MWLPADPTLTPNTAKTTRTPVAGVPSPECPAGLDCRFVPAAYDWSSTDHSDPNNYGNYDPAERPSDGNKITSIVIHDTESAAASTASPYDQAIAAFQSPAYGASSHYVIRSSDGQVTQMVPTKDIAWHAGNWTTNEHSIGIEHEGIAAQGGTWYTEQMYQASAKLVRYLAAKYNIPLDRRHILGHEDVSRERTANFGAAHWDPGPYWDWAHYMDLLGAPIKATASAASQVVTIDPQYSGNQPLMTTCDSAGQNCAALPAHGANFVYLHTAPSADAPLITDPVVHPDGTAGTTRIDDWSDKAVAGRSYALACQQGDWTAIWYGGQKAWLFNPNWSVAVHSHGLLLSPVPGSASIPLYGRAFPEQSEYPSTIPFDPVWTVAAIPWTMPAGQTYLATGVFRAENYYARFDPATVPGNHTLVTGDTTYFQISYNHRVVYVKASDVQTLPYNG</sequence>
<protein>
    <recommendedName>
        <fullName evidence="2">N-acetylmuramoyl-L-alanine amidase</fullName>
        <ecNumber evidence="2">3.5.1.28</ecNumber>
    </recommendedName>
</protein>
<dbReference type="Proteomes" id="UP000323454">
    <property type="component" value="Unassembled WGS sequence"/>
</dbReference>
<dbReference type="SUPFAM" id="SSF55846">
    <property type="entry name" value="N-acetylmuramoyl-L-alanine amidase-like"/>
    <property type="match status" value="1"/>
</dbReference>
<dbReference type="GO" id="GO:0009253">
    <property type="term" value="P:peptidoglycan catabolic process"/>
    <property type="evidence" value="ECO:0007669"/>
    <property type="project" value="InterPro"/>
</dbReference>
<keyword evidence="3" id="KW-0378">Hydrolase</keyword>
<dbReference type="InterPro" id="IPR036505">
    <property type="entry name" value="Amidase/PGRP_sf"/>
</dbReference>
<evidence type="ECO:0000256" key="4">
    <source>
        <dbReference type="ARBA" id="ARBA00023316"/>
    </source>
</evidence>
<organism evidence="7 8">
    <name type="scientific">Solihabitans fulvus</name>
    <dbReference type="NCBI Taxonomy" id="1892852"/>
    <lineage>
        <taxon>Bacteria</taxon>
        <taxon>Bacillati</taxon>
        <taxon>Actinomycetota</taxon>
        <taxon>Actinomycetes</taxon>
        <taxon>Pseudonocardiales</taxon>
        <taxon>Pseudonocardiaceae</taxon>
        <taxon>Solihabitans</taxon>
    </lineage>
</organism>
<reference evidence="7 8" key="1">
    <citation type="submission" date="2019-09" db="EMBL/GenBank/DDBJ databases">
        <title>Goodfellowia gen. nov., a new genus of the Pseudonocardineae related to Actinoalloteichus, containing Goodfellowia coeruleoviolacea gen. nov., comb. nov. gen. nov., comb. nov.</title>
        <authorList>
            <person name="Labeda D."/>
        </authorList>
    </citation>
    <scope>NUCLEOTIDE SEQUENCE [LARGE SCALE GENOMIC DNA]</scope>
    <source>
        <strain evidence="7 8">AN110305</strain>
    </source>
</reference>
<evidence type="ECO:0000259" key="6">
    <source>
        <dbReference type="SMART" id="SM00644"/>
    </source>
</evidence>
<evidence type="ECO:0000256" key="3">
    <source>
        <dbReference type="ARBA" id="ARBA00022801"/>
    </source>
</evidence>
<dbReference type="OrthoDB" id="66275at2"/>
<dbReference type="GO" id="GO:0008745">
    <property type="term" value="F:N-acetylmuramoyl-L-alanine amidase activity"/>
    <property type="evidence" value="ECO:0007669"/>
    <property type="project" value="UniProtKB-EC"/>
</dbReference>
<comment type="catalytic activity">
    <reaction evidence="1">
        <text>Hydrolyzes the link between N-acetylmuramoyl residues and L-amino acid residues in certain cell-wall glycopeptides.</text>
        <dbReference type="EC" id="3.5.1.28"/>
    </reaction>
</comment>
<dbReference type="FunFam" id="3.40.80.10:FF:000006">
    <property type="entry name" value="N-acetylmuramoyl-L-alanine amidase"/>
    <property type="match status" value="1"/>
</dbReference>
<gene>
    <name evidence="7" type="ORF">F0L68_40775</name>
</gene>
<dbReference type="Gene3D" id="3.40.80.10">
    <property type="entry name" value="Peptidoglycan recognition protein-like"/>
    <property type="match status" value="1"/>
</dbReference>
<name>A0A5B2W4J1_9PSEU</name>
<dbReference type="AlphaFoldDB" id="A0A5B2W4J1"/>
<proteinExistence type="predicted"/>
<dbReference type="GO" id="GO:0071555">
    <property type="term" value="P:cell wall organization"/>
    <property type="evidence" value="ECO:0007669"/>
    <property type="project" value="UniProtKB-KW"/>
</dbReference>